<comment type="subcellular location">
    <subcellularLocation>
        <location evidence="1">Endomembrane system</location>
        <topology evidence="1">Multi-pass membrane protein</topology>
    </subcellularLocation>
</comment>
<dbReference type="InterPro" id="IPR006639">
    <property type="entry name" value="Preselin/SPP"/>
</dbReference>
<dbReference type="PANTHER" id="PTHR12174:SF103">
    <property type="entry name" value="INTRAMEMBRANE PROTEASE (IMPAS) FAMILY"/>
    <property type="match status" value="1"/>
</dbReference>
<dbReference type="GO" id="GO:0005765">
    <property type="term" value="C:lysosomal membrane"/>
    <property type="evidence" value="ECO:0007669"/>
    <property type="project" value="TreeGrafter"/>
</dbReference>
<keyword evidence="6 8" id="KW-0472">Membrane</keyword>
<evidence type="ECO:0000256" key="2">
    <source>
        <dbReference type="ARBA" id="ARBA00006859"/>
    </source>
</evidence>
<dbReference type="GO" id="GO:0030660">
    <property type="term" value="C:Golgi-associated vesicle membrane"/>
    <property type="evidence" value="ECO:0007669"/>
    <property type="project" value="TreeGrafter"/>
</dbReference>
<sequence length="584" mass="65306">MHPTRTMCCTLLITILLAIRCNSSVLSNPRGVLVRYRSDGRSPDGYVCINVLNNVSLPGTPELVPKLNLVSFLGQNLTQPMRSLPTRPFGALITRSQTMDAFRYDPSVLILPSNDTGGAILLPKKSKCTVITVKADDFDRLAEETSKKSVGSPKFSYFGEKVEVSTLYSRLLAFLIHLFAVLSILVGCAMVALNRQKLLMDLRARSELVKQSKMTFYITIGVCLVTASGLLLLYYFFYDITVYIAIAIFGCFGVASVTYVLAFWLTRIFARAERKFHADYHLFRWHIDYQISLMRICVLPFALAFVIAWVVYRNDENVGWPMQCMLGIFLVSFILSVSVPLPALKMLTFFFLAFIIYDVFFVFITPFFNQPSAPQPVTETSTLTRPKRSPHTSFMEAIATGSAGTSGESIPISYRLKLIQHGEEYGCNYNEYTMLLGFGDAVFPGFLCAFTIFYDSLWRIPFRRHFLASILGYFLGTYVTHVVSSFMKVGQPALLYLCPCTLALVMIVAIVFGGKEGFCKLWNGQLPALDDPTADFLQMDPSSSVDDGNSTGDRGSKAALYSDKDKDWLVFPESSPHPNSSERA</sequence>
<dbReference type="Pfam" id="PF04258">
    <property type="entry name" value="Peptidase_A22B"/>
    <property type="match status" value="1"/>
</dbReference>
<evidence type="ECO:0000256" key="8">
    <source>
        <dbReference type="SAM" id="Phobius"/>
    </source>
</evidence>
<dbReference type="SMART" id="SM00730">
    <property type="entry name" value="PSN"/>
    <property type="match status" value="1"/>
</dbReference>
<feature type="compositionally biased region" description="Polar residues" evidence="7">
    <location>
        <begin position="540"/>
        <end position="553"/>
    </location>
</feature>
<feature type="region of interest" description="Disordered" evidence="7">
    <location>
        <begin position="539"/>
        <end position="560"/>
    </location>
</feature>
<gene>
    <name evidence="10" type="ORF">CDAUBV1_LOCUS16259</name>
</gene>
<evidence type="ECO:0000256" key="7">
    <source>
        <dbReference type="SAM" id="MobiDB-lite"/>
    </source>
</evidence>
<keyword evidence="4" id="KW-0378">Hydrolase</keyword>
<evidence type="ECO:0000256" key="5">
    <source>
        <dbReference type="ARBA" id="ARBA00022989"/>
    </source>
</evidence>
<accession>A0AAV2TV62</accession>
<evidence type="ECO:0000256" key="4">
    <source>
        <dbReference type="ARBA" id="ARBA00022801"/>
    </source>
</evidence>
<feature type="transmembrane region" description="Helical" evidence="8">
    <location>
        <begin position="171"/>
        <end position="193"/>
    </location>
</feature>
<dbReference type="AlphaFoldDB" id="A0AAV2TV62"/>
<evidence type="ECO:0000256" key="3">
    <source>
        <dbReference type="ARBA" id="ARBA00022692"/>
    </source>
</evidence>
<dbReference type="GO" id="GO:0042500">
    <property type="term" value="F:aspartic endopeptidase activity, intramembrane cleaving"/>
    <property type="evidence" value="ECO:0007669"/>
    <property type="project" value="InterPro"/>
</dbReference>
<evidence type="ECO:0000256" key="1">
    <source>
        <dbReference type="ARBA" id="ARBA00004127"/>
    </source>
</evidence>
<dbReference type="GO" id="GO:0098553">
    <property type="term" value="C:lumenal side of endoplasmic reticulum membrane"/>
    <property type="evidence" value="ECO:0007669"/>
    <property type="project" value="TreeGrafter"/>
</dbReference>
<keyword evidence="9" id="KW-0732">Signal</keyword>
<keyword evidence="3 8" id="KW-0812">Transmembrane</keyword>
<feature type="chain" id="PRO_5043685417" description="Signal peptide peptidase-like 2B" evidence="9">
    <location>
        <begin position="24"/>
        <end position="584"/>
    </location>
</feature>
<dbReference type="EMBL" id="CAXLJL010000822">
    <property type="protein sequence ID" value="CAL5140966.1"/>
    <property type="molecule type" value="Genomic_DNA"/>
</dbReference>
<feature type="transmembrane region" description="Helical" evidence="8">
    <location>
        <begin position="493"/>
        <end position="512"/>
    </location>
</feature>
<comment type="caution">
    <text evidence="10">The sequence shown here is derived from an EMBL/GenBank/DDBJ whole genome shotgun (WGS) entry which is preliminary data.</text>
</comment>
<name>A0AAV2TV62_CALDB</name>
<keyword evidence="5 8" id="KW-1133">Transmembrane helix</keyword>
<evidence type="ECO:0000256" key="9">
    <source>
        <dbReference type="SAM" id="SignalP"/>
    </source>
</evidence>
<dbReference type="GO" id="GO:0033619">
    <property type="term" value="P:membrane protein proteolysis"/>
    <property type="evidence" value="ECO:0007669"/>
    <property type="project" value="TreeGrafter"/>
</dbReference>
<proteinExistence type="inferred from homology"/>
<feature type="transmembrane region" description="Helical" evidence="8">
    <location>
        <begin position="243"/>
        <end position="265"/>
    </location>
</feature>
<dbReference type="Proteomes" id="UP001497525">
    <property type="component" value="Unassembled WGS sequence"/>
</dbReference>
<feature type="signal peptide" evidence="9">
    <location>
        <begin position="1"/>
        <end position="23"/>
    </location>
</feature>
<protein>
    <recommendedName>
        <fullName evidence="12">Signal peptide peptidase-like 2B</fullName>
    </recommendedName>
</protein>
<feature type="transmembrane region" description="Helical" evidence="8">
    <location>
        <begin position="293"/>
        <end position="312"/>
    </location>
</feature>
<organism evidence="10 11">
    <name type="scientific">Calicophoron daubneyi</name>
    <name type="common">Rumen fluke</name>
    <name type="synonym">Paramphistomum daubneyi</name>
    <dbReference type="NCBI Taxonomy" id="300641"/>
    <lineage>
        <taxon>Eukaryota</taxon>
        <taxon>Metazoa</taxon>
        <taxon>Spiralia</taxon>
        <taxon>Lophotrochozoa</taxon>
        <taxon>Platyhelminthes</taxon>
        <taxon>Trematoda</taxon>
        <taxon>Digenea</taxon>
        <taxon>Plagiorchiida</taxon>
        <taxon>Pronocephalata</taxon>
        <taxon>Paramphistomoidea</taxon>
        <taxon>Paramphistomidae</taxon>
        <taxon>Calicophoron</taxon>
    </lineage>
</organism>
<evidence type="ECO:0008006" key="12">
    <source>
        <dbReference type="Google" id="ProtNLM"/>
    </source>
</evidence>
<evidence type="ECO:0000313" key="11">
    <source>
        <dbReference type="Proteomes" id="UP001497525"/>
    </source>
</evidence>
<feature type="transmembrane region" description="Helical" evidence="8">
    <location>
        <begin position="318"/>
        <end position="337"/>
    </location>
</feature>
<dbReference type="InterPro" id="IPR007369">
    <property type="entry name" value="Peptidase_A22B_SPP"/>
</dbReference>
<feature type="transmembrane region" description="Helical" evidence="8">
    <location>
        <begin position="214"/>
        <end position="237"/>
    </location>
</feature>
<feature type="transmembrane region" description="Helical" evidence="8">
    <location>
        <begin position="466"/>
        <end position="487"/>
    </location>
</feature>
<dbReference type="PANTHER" id="PTHR12174">
    <property type="entry name" value="SIGNAL PEPTIDE PEPTIDASE"/>
    <property type="match status" value="1"/>
</dbReference>
<evidence type="ECO:0000256" key="6">
    <source>
        <dbReference type="ARBA" id="ARBA00023136"/>
    </source>
</evidence>
<evidence type="ECO:0000313" key="10">
    <source>
        <dbReference type="EMBL" id="CAL5140966.1"/>
    </source>
</evidence>
<comment type="similarity">
    <text evidence="2">Belongs to the peptidase A22B family.</text>
</comment>
<dbReference type="GO" id="GO:0098554">
    <property type="term" value="C:cytoplasmic side of endoplasmic reticulum membrane"/>
    <property type="evidence" value="ECO:0007669"/>
    <property type="project" value="TreeGrafter"/>
</dbReference>
<feature type="transmembrane region" description="Helical" evidence="8">
    <location>
        <begin position="432"/>
        <end position="454"/>
    </location>
</feature>
<reference evidence="10" key="1">
    <citation type="submission" date="2024-06" db="EMBL/GenBank/DDBJ databases">
        <authorList>
            <person name="Liu X."/>
            <person name="Lenzi L."/>
            <person name="Haldenby T S."/>
            <person name="Uol C."/>
        </authorList>
    </citation>
    <scope>NUCLEOTIDE SEQUENCE</scope>
</reference>
<feature type="transmembrane region" description="Helical" evidence="8">
    <location>
        <begin position="349"/>
        <end position="368"/>
    </location>
</feature>